<evidence type="ECO:0000313" key="6">
    <source>
        <dbReference type="Proteomes" id="UP000541033"/>
    </source>
</evidence>
<dbReference type="InterPro" id="IPR042003">
    <property type="entry name" value="Sortase_E"/>
</dbReference>
<sequence length="276" mass="30450">MASEPPTPSASSPLDDLMAASEQPYEARRRPKNRVKRRKTTVTGVLGEILITGGVLVLGFIIWQPLWSATVVADKQREASQTVSSQWRDQAETQAPAYDGEIPIPAKVDPGQPMGVLYVPAFGDNFQSTIGETTDLPTVLNVPDLGTGRYEKTQQPGELGNFAMAGHRSGWAPTPFREIMNFRVGDPIFVETPVGWYTYRFRALEYVLPTQSDVLNPFPRLEGVEVTDRLLTMTTCHPKLAGSEERVISYAVFDSFQPLSDGPPQELMDLNPNVKG</sequence>
<dbReference type="InterPro" id="IPR053465">
    <property type="entry name" value="Sortase_Class_E"/>
</dbReference>
<accession>A0A7X5R2Z5</accession>
<keyword evidence="4" id="KW-0472">Membrane</keyword>
<gene>
    <name evidence="5" type="ORF">FHX76_002557</name>
</gene>
<dbReference type="GO" id="GO:0016787">
    <property type="term" value="F:hydrolase activity"/>
    <property type="evidence" value="ECO:0007669"/>
    <property type="project" value="UniProtKB-KW"/>
</dbReference>
<evidence type="ECO:0000256" key="2">
    <source>
        <dbReference type="PIRSR" id="PIRSR605754-1"/>
    </source>
</evidence>
<feature type="active site" description="Acyl-thioester intermediate" evidence="2">
    <location>
        <position position="236"/>
    </location>
</feature>
<dbReference type="SUPFAM" id="SSF63817">
    <property type="entry name" value="Sortase"/>
    <property type="match status" value="1"/>
</dbReference>
<feature type="region of interest" description="Disordered" evidence="3">
    <location>
        <begin position="82"/>
        <end position="104"/>
    </location>
</feature>
<protein>
    <submittedName>
        <fullName evidence="5">Sortase A</fullName>
        <ecNumber evidence="5">3.4.22.70</ecNumber>
    </submittedName>
</protein>
<dbReference type="InterPro" id="IPR005754">
    <property type="entry name" value="Sortase"/>
</dbReference>
<dbReference type="EC" id="3.4.22.70" evidence="5"/>
<feature type="active site" description="Proton donor/acceptor" evidence="2">
    <location>
        <position position="167"/>
    </location>
</feature>
<keyword evidence="6" id="KW-1185">Reference proteome</keyword>
<proteinExistence type="predicted"/>
<organism evidence="5 6">
    <name type="scientific">Lysinibacter cavernae</name>
    <dbReference type="NCBI Taxonomy" id="1640652"/>
    <lineage>
        <taxon>Bacteria</taxon>
        <taxon>Bacillati</taxon>
        <taxon>Actinomycetota</taxon>
        <taxon>Actinomycetes</taxon>
        <taxon>Micrococcales</taxon>
        <taxon>Microbacteriaceae</taxon>
        <taxon>Lysinibacter</taxon>
    </lineage>
</organism>
<keyword evidence="1 5" id="KW-0378">Hydrolase</keyword>
<dbReference type="Gene3D" id="2.40.260.10">
    <property type="entry name" value="Sortase"/>
    <property type="match status" value="1"/>
</dbReference>
<dbReference type="NCBIfam" id="NF033747">
    <property type="entry name" value="class_E_sortase"/>
    <property type="match status" value="1"/>
</dbReference>
<reference evidence="5 6" key="1">
    <citation type="submission" date="2020-02" db="EMBL/GenBank/DDBJ databases">
        <title>Sequencing the genomes of 1000 actinobacteria strains.</title>
        <authorList>
            <person name="Klenk H.-P."/>
        </authorList>
    </citation>
    <scope>NUCLEOTIDE SEQUENCE [LARGE SCALE GENOMIC DNA]</scope>
    <source>
        <strain evidence="5 6">DSM 27960</strain>
    </source>
</reference>
<dbReference type="RefSeq" id="WP_243848792.1">
    <property type="nucleotide sequence ID" value="NZ_JAAMOX010000002.1"/>
</dbReference>
<dbReference type="Pfam" id="PF04203">
    <property type="entry name" value="Sortase"/>
    <property type="match status" value="1"/>
</dbReference>
<keyword evidence="4" id="KW-1133">Transmembrane helix</keyword>
<evidence type="ECO:0000256" key="1">
    <source>
        <dbReference type="ARBA" id="ARBA00022801"/>
    </source>
</evidence>
<dbReference type="EMBL" id="JAAMOX010000002">
    <property type="protein sequence ID" value="NIH54661.1"/>
    <property type="molecule type" value="Genomic_DNA"/>
</dbReference>
<dbReference type="Proteomes" id="UP000541033">
    <property type="component" value="Unassembled WGS sequence"/>
</dbReference>
<evidence type="ECO:0000313" key="5">
    <source>
        <dbReference type="EMBL" id="NIH54661.1"/>
    </source>
</evidence>
<dbReference type="AlphaFoldDB" id="A0A7X5R2Z5"/>
<comment type="caution">
    <text evidence="5">The sequence shown here is derived from an EMBL/GenBank/DDBJ whole genome shotgun (WGS) entry which is preliminary data.</text>
</comment>
<dbReference type="CDD" id="cd05830">
    <property type="entry name" value="Sortase_E"/>
    <property type="match status" value="1"/>
</dbReference>
<keyword evidence="4" id="KW-0812">Transmembrane</keyword>
<feature type="region of interest" description="Disordered" evidence="3">
    <location>
        <begin position="1"/>
        <end position="37"/>
    </location>
</feature>
<dbReference type="InterPro" id="IPR023365">
    <property type="entry name" value="Sortase_dom-sf"/>
</dbReference>
<feature type="transmembrane region" description="Helical" evidence="4">
    <location>
        <begin position="40"/>
        <end position="63"/>
    </location>
</feature>
<evidence type="ECO:0000256" key="4">
    <source>
        <dbReference type="SAM" id="Phobius"/>
    </source>
</evidence>
<evidence type="ECO:0000256" key="3">
    <source>
        <dbReference type="SAM" id="MobiDB-lite"/>
    </source>
</evidence>
<name>A0A7X5R2Z5_9MICO</name>